<evidence type="ECO:0000313" key="11">
    <source>
        <dbReference type="EMBL" id="CAB4942765.1"/>
    </source>
</evidence>
<dbReference type="EMBL" id="CAFBPO010000001">
    <property type="protein sequence ID" value="CAB5008807.1"/>
    <property type="molecule type" value="Genomic_DNA"/>
</dbReference>
<evidence type="ECO:0000256" key="2">
    <source>
        <dbReference type="ARBA" id="ARBA00006966"/>
    </source>
</evidence>
<evidence type="ECO:0000313" key="13">
    <source>
        <dbReference type="EMBL" id="CAB5008807.1"/>
    </source>
</evidence>
<dbReference type="GO" id="GO:0005829">
    <property type="term" value="C:cytosol"/>
    <property type="evidence" value="ECO:0007669"/>
    <property type="project" value="TreeGrafter"/>
</dbReference>
<evidence type="ECO:0000313" key="10">
    <source>
        <dbReference type="EMBL" id="CAB4840658.1"/>
    </source>
</evidence>
<dbReference type="EMBL" id="CAFBNM010000001">
    <property type="protein sequence ID" value="CAB4942765.1"/>
    <property type="molecule type" value="Genomic_DNA"/>
</dbReference>
<sequence length="346" mass="36782">MTSPIDLRSDTVTRPSQAMREAMASAPVGDDVYSDDPTVNSLEERVAAMFGKEAGVFTPTGSLANQLAIRMLVAPGEELIAETNSHIVRAELGAAAVFSGITTRTWPAKNGLLIAKDALDIARPNSGPYLVSTTAIAVENTHNFGGGTIQPLDEIKALRKGADELGLALHLDGARIWNAHVASGVSLNEYGKYFETISVCLSKGLGAPIGSVMLSTKDRVTKARIWRKRYGAGMRQVGLLAGAAHYALDHNISRLSEDHRRAKEIAIAIALVNASLIDPNTVETNIVGLDLSALPITAAELAARTKDAGLWISALGPKYARLVTHLDFDDAQCAQAIEILKRALVA</sequence>
<keyword evidence="3" id="KW-0663">Pyridoxal phosphate</keyword>
<dbReference type="PANTHER" id="PTHR48097:SF9">
    <property type="entry name" value="L-THREONINE ALDOLASE"/>
    <property type="match status" value="1"/>
</dbReference>
<dbReference type="Gene3D" id="3.40.640.10">
    <property type="entry name" value="Type I PLP-dependent aspartate aminotransferase-like (Major domain)"/>
    <property type="match status" value="1"/>
</dbReference>
<evidence type="ECO:0000313" key="6">
    <source>
        <dbReference type="EMBL" id="CAB4608429.1"/>
    </source>
</evidence>
<feature type="domain" description="Aromatic amino acid beta-eliminating lyase/threonine aldolase" evidence="5">
    <location>
        <begin position="6"/>
        <end position="289"/>
    </location>
</feature>
<dbReference type="PIRSF" id="PIRSF017617">
    <property type="entry name" value="Thr_aldolase"/>
    <property type="match status" value="1"/>
</dbReference>
<dbReference type="GO" id="GO:0008732">
    <property type="term" value="F:L-allo-threonine aldolase activity"/>
    <property type="evidence" value="ECO:0007669"/>
    <property type="project" value="TreeGrafter"/>
</dbReference>
<dbReference type="PANTHER" id="PTHR48097">
    <property type="entry name" value="L-THREONINE ALDOLASE-RELATED"/>
    <property type="match status" value="1"/>
</dbReference>
<dbReference type="InterPro" id="IPR015424">
    <property type="entry name" value="PyrdxlP-dep_Trfase"/>
</dbReference>
<dbReference type="Pfam" id="PF01212">
    <property type="entry name" value="Beta_elim_lyase"/>
    <property type="match status" value="1"/>
</dbReference>
<dbReference type="EMBL" id="CAEZUM010000109">
    <property type="protein sequence ID" value="CAB4608429.1"/>
    <property type="molecule type" value="Genomic_DNA"/>
</dbReference>
<dbReference type="InterPro" id="IPR015421">
    <property type="entry name" value="PyrdxlP-dep_Trfase_major"/>
</dbReference>
<evidence type="ECO:0000256" key="1">
    <source>
        <dbReference type="ARBA" id="ARBA00001933"/>
    </source>
</evidence>
<dbReference type="InterPro" id="IPR015422">
    <property type="entry name" value="PyrdxlP-dep_Trfase_small"/>
</dbReference>
<name>A0A6J7V069_9ZZZZ</name>
<dbReference type="InterPro" id="IPR001597">
    <property type="entry name" value="ArAA_b-elim_lyase/Thr_aldolase"/>
</dbReference>
<dbReference type="EMBL" id="CAFBOO010000002">
    <property type="protein sequence ID" value="CAB4978729.1"/>
    <property type="molecule type" value="Genomic_DNA"/>
</dbReference>
<comment type="cofactor">
    <cofactor evidence="1">
        <name>pyridoxal 5'-phosphate</name>
        <dbReference type="ChEBI" id="CHEBI:597326"/>
    </cofactor>
</comment>
<comment type="similarity">
    <text evidence="2">Belongs to the threonine aldolase family.</text>
</comment>
<dbReference type="InterPro" id="IPR023603">
    <property type="entry name" value="Low_specificity_L-TA-like"/>
</dbReference>
<dbReference type="GO" id="GO:0006545">
    <property type="term" value="P:glycine biosynthetic process"/>
    <property type="evidence" value="ECO:0007669"/>
    <property type="project" value="TreeGrafter"/>
</dbReference>
<proteinExistence type="inferred from homology"/>
<evidence type="ECO:0000256" key="4">
    <source>
        <dbReference type="ARBA" id="ARBA00023239"/>
    </source>
</evidence>
<dbReference type="EMBL" id="CAFAZW010000004">
    <property type="protein sequence ID" value="CAB4840658.1"/>
    <property type="molecule type" value="Genomic_DNA"/>
</dbReference>
<dbReference type="EMBL" id="CAEZZH010000010">
    <property type="protein sequence ID" value="CAB4758267.1"/>
    <property type="molecule type" value="Genomic_DNA"/>
</dbReference>
<dbReference type="GO" id="GO:0006567">
    <property type="term" value="P:L-threonine catabolic process"/>
    <property type="evidence" value="ECO:0007669"/>
    <property type="project" value="TreeGrafter"/>
</dbReference>
<evidence type="ECO:0000313" key="14">
    <source>
        <dbReference type="EMBL" id="CAB5069507.1"/>
    </source>
</evidence>
<dbReference type="Gene3D" id="3.90.1150.10">
    <property type="entry name" value="Aspartate Aminotransferase, domain 1"/>
    <property type="match status" value="1"/>
</dbReference>
<evidence type="ECO:0000313" key="8">
    <source>
        <dbReference type="EMBL" id="CAB4758267.1"/>
    </source>
</evidence>
<evidence type="ECO:0000313" key="7">
    <source>
        <dbReference type="EMBL" id="CAB4676490.1"/>
    </source>
</evidence>
<accession>A0A6J7V069</accession>
<keyword evidence="4" id="KW-0456">Lyase</keyword>
<organism evidence="14">
    <name type="scientific">freshwater metagenome</name>
    <dbReference type="NCBI Taxonomy" id="449393"/>
    <lineage>
        <taxon>unclassified sequences</taxon>
        <taxon>metagenomes</taxon>
        <taxon>ecological metagenomes</taxon>
    </lineage>
</organism>
<dbReference type="EMBL" id="CAFBQY010000001">
    <property type="protein sequence ID" value="CAB5069507.1"/>
    <property type="molecule type" value="Genomic_DNA"/>
</dbReference>
<evidence type="ECO:0000256" key="3">
    <source>
        <dbReference type="ARBA" id="ARBA00022898"/>
    </source>
</evidence>
<reference evidence="14" key="1">
    <citation type="submission" date="2020-05" db="EMBL/GenBank/DDBJ databases">
        <authorList>
            <person name="Chiriac C."/>
            <person name="Salcher M."/>
            <person name="Ghai R."/>
            <person name="Kavagutti S V."/>
        </authorList>
    </citation>
    <scope>NUCLEOTIDE SEQUENCE</scope>
</reference>
<dbReference type="EMBL" id="CAFAAN010000003">
    <property type="protein sequence ID" value="CAB4796679.1"/>
    <property type="molecule type" value="Genomic_DNA"/>
</dbReference>
<evidence type="ECO:0000313" key="12">
    <source>
        <dbReference type="EMBL" id="CAB4978729.1"/>
    </source>
</evidence>
<dbReference type="FunFam" id="3.40.640.10:FF:000030">
    <property type="entry name" value="Low-specificity L-threonine aldolase"/>
    <property type="match status" value="1"/>
</dbReference>
<dbReference type="AlphaFoldDB" id="A0A6J7V069"/>
<protein>
    <submittedName>
        <fullName evidence="14">Unannotated protein</fullName>
    </submittedName>
</protein>
<gene>
    <name evidence="6" type="ORF">UFOPK1824_01194</name>
    <name evidence="7" type="ORF">UFOPK2340_00799</name>
    <name evidence="8" type="ORF">UFOPK2850_00925</name>
    <name evidence="9" type="ORF">UFOPK3027_00348</name>
    <name evidence="10" type="ORF">UFOPK3256_00433</name>
    <name evidence="11" type="ORF">UFOPK3827_00032</name>
    <name evidence="12" type="ORF">UFOPK3982_00271</name>
    <name evidence="13" type="ORF">UFOPK4120_00120</name>
    <name evidence="14" type="ORF">UFOPK4404_00032</name>
</gene>
<dbReference type="SUPFAM" id="SSF53383">
    <property type="entry name" value="PLP-dependent transferases"/>
    <property type="match status" value="1"/>
</dbReference>
<dbReference type="NCBIfam" id="NF041359">
    <property type="entry name" value="GntG_guanitoxin"/>
    <property type="match status" value="1"/>
</dbReference>
<dbReference type="EMBL" id="CAEZXC010000039">
    <property type="protein sequence ID" value="CAB4676490.1"/>
    <property type="molecule type" value="Genomic_DNA"/>
</dbReference>
<evidence type="ECO:0000259" key="5">
    <source>
        <dbReference type="Pfam" id="PF01212"/>
    </source>
</evidence>
<evidence type="ECO:0000313" key="9">
    <source>
        <dbReference type="EMBL" id="CAB4796679.1"/>
    </source>
</evidence>